<proteinExistence type="predicted"/>
<protein>
    <submittedName>
        <fullName evidence="1">Uncharacterized protein</fullName>
    </submittedName>
</protein>
<reference evidence="1" key="1">
    <citation type="journal article" date="2021" name="New Phytol.">
        <title>Evolutionary innovations through gain and loss of genes in the ectomycorrhizal Boletales.</title>
        <authorList>
            <person name="Wu G."/>
            <person name="Miyauchi S."/>
            <person name="Morin E."/>
            <person name="Kuo A."/>
            <person name="Drula E."/>
            <person name="Varga T."/>
            <person name="Kohler A."/>
            <person name="Feng B."/>
            <person name="Cao Y."/>
            <person name="Lipzen A."/>
            <person name="Daum C."/>
            <person name="Hundley H."/>
            <person name="Pangilinan J."/>
            <person name="Johnson J."/>
            <person name="Barry K."/>
            <person name="LaButti K."/>
            <person name="Ng V."/>
            <person name="Ahrendt S."/>
            <person name="Min B."/>
            <person name="Choi I.G."/>
            <person name="Park H."/>
            <person name="Plett J.M."/>
            <person name="Magnuson J."/>
            <person name="Spatafora J.W."/>
            <person name="Nagy L.G."/>
            <person name="Henrissat B."/>
            <person name="Grigoriev I.V."/>
            <person name="Yang Z.L."/>
            <person name="Xu J."/>
            <person name="Martin F.M."/>
        </authorList>
    </citation>
    <scope>NUCLEOTIDE SEQUENCE</scope>
    <source>
        <strain evidence="1">ATCC 28755</strain>
    </source>
</reference>
<evidence type="ECO:0000313" key="2">
    <source>
        <dbReference type="Proteomes" id="UP000790377"/>
    </source>
</evidence>
<dbReference type="EMBL" id="MU268174">
    <property type="protein sequence ID" value="KAH7905520.1"/>
    <property type="molecule type" value="Genomic_DNA"/>
</dbReference>
<gene>
    <name evidence="1" type="ORF">BJ138DRAFT_753126</name>
</gene>
<organism evidence="1 2">
    <name type="scientific">Hygrophoropsis aurantiaca</name>
    <dbReference type="NCBI Taxonomy" id="72124"/>
    <lineage>
        <taxon>Eukaryota</taxon>
        <taxon>Fungi</taxon>
        <taxon>Dikarya</taxon>
        <taxon>Basidiomycota</taxon>
        <taxon>Agaricomycotina</taxon>
        <taxon>Agaricomycetes</taxon>
        <taxon>Agaricomycetidae</taxon>
        <taxon>Boletales</taxon>
        <taxon>Coniophorineae</taxon>
        <taxon>Hygrophoropsidaceae</taxon>
        <taxon>Hygrophoropsis</taxon>
    </lineage>
</organism>
<dbReference type="Proteomes" id="UP000790377">
    <property type="component" value="Unassembled WGS sequence"/>
</dbReference>
<comment type="caution">
    <text evidence="1">The sequence shown here is derived from an EMBL/GenBank/DDBJ whole genome shotgun (WGS) entry which is preliminary data.</text>
</comment>
<name>A0ACB7ZWT9_9AGAM</name>
<evidence type="ECO:0000313" key="1">
    <source>
        <dbReference type="EMBL" id="KAH7905520.1"/>
    </source>
</evidence>
<accession>A0ACB7ZWT9</accession>
<keyword evidence="2" id="KW-1185">Reference proteome</keyword>
<sequence>MLLCIELIYVSNSPFRCRRPTRSVRRHSRTICKTDNRDQLYAIQDTEPDVLLHTRTYRTTSSAARPSDSPQKLNILTMILVVFDLLAVVTLDPTSSMRCSLTSGILSSSRTAILRFFSFGDQICRGLDYLLVVLLYQCSLRGCSSIIYLPIESPYRSWTMSHQGNHCTGLRSGWLSRTQRLFSLHFSPHKWSRIPFSGLAPRFRYKVLLQRAFVHTPMELPCERRWPTGTFFYVFLLSSNLRVISPYSFLFPLSMYVYPSHQHQTVDLDLAVTPGNLREQVSRQRFREDHILGLAFYSS</sequence>